<gene>
    <name evidence="1" type="ORF">TTAC_LOCUS5715</name>
</gene>
<dbReference type="EMBL" id="UYWX01008695">
    <property type="protein sequence ID" value="VDM27511.1"/>
    <property type="molecule type" value="Genomic_DNA"/>
</dbReference>
<dbReference type="AlphaFoldDB" id="A0A3P7EW24"/>
<evidence type="ECO:0000313" key="2">
    <source>
        <dbReference type="Proteomes" id="UP000274429"/>
    </source>
</evidence>
<name>A0A3P7EW24_HYDTA</name>
<evidence type="ECO:0000313" key="1">
    <source>
        <dbReference type="EMBL" id="VDM27511.1"/>
    </source>
</evidence>
<dbReference type="Proteomes" id="UP000274429">
    <property type="component" value="Unassembled WGS sequence"/>
</dbReference>
<organism evidence="1 2">
    <name type="scientific">Hydatigena taeniaeformis</name>
    <name type="common">Feline tapeworm</name>
    <name type="synonym">Taenia taeniaeformis</name>
    <dbReference type="NCBI Taxonomy" id="6205"/>
    <lineage>
        <taxon>Eukaryota</taxon>
        <taxon>Metazoa</taxon>
        <taxon>Spiralia</taxon>
        <taxon>Lophotrochozoa</taxon>
        <taxon>Platyhelminthes</taxon>
        <taxon>Cestoda</taxon>
        <taxon>Eucestoda</taxon>
        <taxon>Cyclophyllidea</taxon>
        <taxon>Taeniidae</taxon>
        <taxon>Hydatigera</taxon>
    </lineage>
</organism>
<accession>A0A3P7EW24</accession>
<reference evidence="1 2" key="1">
    <citation type="submission" date="2018-11" db="EMBL/GenBank/DDBJ databases">
        <authorList>
            <consortium name="Pathogen Informatics"/>
        </authorList>
    </citation>
    <scope>NUCLEOTIDE SEQUENCE [LARGE SCALE GENOMIC DNA]</scope>
</reference>
<sequence length="64" mass="6858">MKLSEVVLVSPMLVNFPDTVVEQSSTMDVKVANRGLSGTIWVVKSSNATTGKKRGLSEGCTPFE</sequence>
<protein>
    <submittedName>
        <fullName evidence="1">Uncharacterized protein</fullName>
    </submittedName>
</protein>
<proteinExistence type="predicted"/>
<keyword evidence="2" id="KW-1185">Reference proteome</keyword>